<evidence type="ECO:0000256" key="2">
    <source>
        <dbReference type="ARBA" id="ARBA00006044"/>
    </source>
</evidence>
<evidence type="ECO:0000256" key="3">
    <source>
        <dbReference type="ARBA" id="ARBA00022801"/>
    </source>
</evidence>
<dbReference type="SUPFAM" id="SSF49899">
    <property type="entry name" value="Concanavalin A-like lectins/glucanases"/>
    <property type="match status" value="1"/>
</dbReference>
<evidence type="ECO:0000256" key="7">
    <source>
        <dbReference type="ARBA" id="ARBA00023295"/>
    </source>
</evidence>
<dbReference type="InterPro" id="IPR001722">
    <property type="entry name" value="Glyco_hydro_7"/>
</dbReference>
<keyword evidence="5" id="KW-0325">Glycoprotein</keyword>
<feature type="chain" id="PRO_5040195501" description="Glucanase" evidence="10">
    <location>
        <begin position="18"/>
        <end position="482"/>
    </location>
</feature>
<dbReference type="PRINTS" id="PR00734">
    <property type="entry name" value="GLHYDRLASE7"/>
</dbReference>
<comment type="similarity">
    <text evidence="2 9">Belongs to the glycosyl hydrolase 7 (cellulase C) family.</text>
</comment>
<evidence type="ECO:0000256" key="5">
    <source>
        <dbReference type="ARBA" id="ARBA00023180"/>
    </source>
</evidence>
<feature type="signal peptide" evidence="10">
    <location>
        <begin position="1"/>
        <end position="17"/>
    </location>
</feature>
<dbReference type="GO" id="GO:0008810">
    <property type="term" value="F:cellulase activity"/>
    <property type="evidence" value="ECO:0007669"/>
    <property type="project" value="UniProtKB-EC"/>
</dbReference>
<dbReference type="Proteomes" id="UP000730481">
    <property type="component" value="Unassembled WGS sequence"/>
</dbReference>
<dbReference type="PANTHER" id="PTHR33753:SF1">
    <property type="entry name" value="ENDO-BETA-1,4-GLUCANASE CELB"/>
    <property type="match status" value="1"/>
</dbReference>
<dbReference type="InterPro" id="IPR013320">
    <property type="entry name" value="ConA-like_dom_sf"/>
</dbReference>
<accession>A0A9P5ASM6</accession>
<protein>
    <recommendedName>
        <fullName evidence="9">Glucanase</fullName>
        <ecNumber evidence="9">3.2.1.-</ecNumber>
    </recommendedName>
</protein>
<dbReference type="Pfam" id="PF00840">
    <property type="entry name" value="Glyco_hydro_7"/>
    <property type="match status" value="1"/>
</dbReference>
<dbReference type="AlphaFoldDB" id="A0A9P5ASM6"/>
<evidence type="ECO:0000256" key="1">
    <source>
        <dbReference type="ARBA" id="ARBA00000966"/>
    </source>
</evidence>
<reference evidence="11" key="1">
    <citation type="journal article" date="2017" name="Mycologia">
        <title>Fusarium algeriense, sp. nov., a novel toxigenic crown rot pathogen of durum wheat from Algeria is nested in the Fusarium burgessii species complex.</title>
        <authorList>
            <person name="Laraba I."/>
            <person name="Keddad A."/>
            <person name="Boureghda H."/>
            <person name="Abdallah N."/>
            <person name="Vaughan M.M."/>
            <person name="Proctor R.H."/>
            <person name="Busman M."/>
            <person name="O'Donnell K."/>
        </authorList>
    </citation>
    <scope>NUCLEOTIDE SEQUENCE</scope>
    <source>
        <strain evidence="11">NRRL 25174</strain>
    </source>
</reference>
<keyword evidence="3 9" id="KW-0378">Hydrolase</keyword>
<evidence type="ECO:0000313" key="11">
    <source>
        <dbReference type="EMBL" id="KAF4344250.1"/>
    </source>
</evidence>
<name>A0A9P5ASM6_9HYPO</name>
<keyword evidence="8 9" id="KW-0624">Polysaccharide degradation</keyword>
<dbReference type="InterPro" id="IPR037019">
    <property type="entry name" value="Glyco_hydro_7_sf"/>
</dbReference>
<dbReference type="GO" id="GO:0030245">
    <property type="term" value="P:cellulose catabolic process"/>
    <property type="evidence" value="ECO:0007669"/>
    <property type="project" value="UniProtKB-KW"/>
</dbReference>
<evidence type="ECO:0000256" key="4">
    <source>
        <dbReference type="ARBA" id="ARBA00023001"/>
    </source>
</evidence>
<comment type="catalytic activity">
    <reaction evidence="1">
        <text>Endohydrolysis of (1-&gt;4)-beta-D-glucosidic linkages in cellulose, lichenin and cereal beta-D-glucans.</text>
        <dbReference type="EC" id="3.2.1.4"/>
    </reaction>
</comment>
<dbReference type="EC" id="3.2.1.-" evidence="9"/>
<keyword evidence="7 9" id="KW-0326">Glycosidase</keyword>
<sequence>MNRFILLAASLFAATDAQRACEGIEEVHPPFNWHDCYGDSCFERYAAVVLDSKLRQIDCCNGSRNTLQRAACKKKNKDQCPVDCCIHGADYGAHGIFTNGTDLTLDVGASHPNTPKDLIRVMLMKDENHYEWTQIIDPWDSEYTFDVEVRDVPPGYKARLSLHWMWEKGNMDKKKGDKAGAKYGTGYCDAHCDQGQRFVMGRANYDGWEPSQTDPHLGTGHLGACCIHLVLWEGNTHSTDFGHYPCDPRGPHMCKGIKCKMDCYSVGCTWNPNGKDQKPFYGPGKTNTIDSSRKFSVVNQWFSTQKPMQPVMTRRVMYYIQDGKLIPSAPSDFRTKKKEFHTMDKGFCAAQAKAWGLGKWLKKNPWWVNHDAWQYDMVPVFSLVRDYEYDMLQGFVHGDDKLKSIPINASVTFSNFRYGRINRTFTGLVDPEYRPRKPGGWRETYEEKCKGTCGTSQEKWAKYDREHSLKHIHKIPPPGVDK</sequence>
<keyword evidence="10" id="KW-0732">Signal</keyword>
<evidence type="ECO:0000256" key="9">
    <source>
        <dbReference type="RuleBase" id="RU361164"/>
    </source>
</evidence>
<dbReference type="OrthoDB" id="4966747at2759"/>
<keyword evidence="6" id="KW-0119">Carbohydrate metabolism</keyword>
<organism evidence="11 12">
    <name type="scientific">Fusarium beomiforme</name>
    <dbReference type="NCBI Taxonomy" id="44412"/>
    <lineage>
        <taxon>Eukaryota</taxon>
        <taxon>Fungi</taxon>
        <taxon>Dikarya</taxon>
        <taxon>Ascomycota</taxon>
        <taxon>Pezizomycotina</taxon>
        <taxon>Sordariomycetes</taxon>
        <taxon>Hypocreomycetidae</taxon>
        <taxon>Hypocreales</taxon>
        <taxon>Nectriaceae</taxon>
        <taxon>Fusarium</taxon>
        <taxon>Fusarium burgessii species complex</taxon>
    </lineage>
</organism>
<evidence type="ECO:0000313" key="12">
    <source>
        <dbReference type="Proteomes" id="UP000730481"/>
    </source>
</evidence>
<evidence type="ECO:0000256" key="6">
    <source>
        <dbReference type="ARBA" id="ARBA00023277"/>
    </source>
</evidence>
<evidence type="ECO:0000256" key="8">
    <source>
        <dbReference type="ARBA" id="ARBA00023326"/>
    </source>
</evidence>
<dbReference type="EMBL" id="PVQB02000060">
    <property type="protein sequence ID" value="KAF4344250.1"/>
    <property type="molecule type" value="Genomic_DNA"/>
</dbReference>
<dbReference type="PANTHER" id="PTHR33753">
    <property type="entry name" value="1,4-BETA-D-GLUCAN CELLOBIOHYDROLASE B"/>
    <property type="match status" value="1"/>
</dbReference>
<reference evidence="11" key="2">
    <citation type="submission" date="2020-02" db="EMBL/GenBank/DDBJ databases">
        <title>Identification and distribution of gene clusters putatively required for synthesis of sphingolipid metabolism inhibitors in phylogenetically diverse species of the filamentous fungus Fusarium.</title>
        <authorList>
            <person name="Kim H.-S."/>
            <person name="Busman M."/>
            <person name="Brown D.W."/>
            <person name="Divon H."/>
            <person name="Uhlig S."/>
            <person name="Proctor R.H."/>
        </authorList>
    </citation>
    <scope>NUCLEOTIDE SEQUENCE</scope>
    <source>
        <strain evidence="11">NRRL 25174</strain>
    </source>
</reference>
<proteinExistence type="inferred from homology"/>
<evidence type="ECO:0000256" key="10">
    <source>
        <dbReference type="SAM" id="SignalP"/>
    </source>
</evidence>
<dbReference type="Gene3D" id="2.70.100.10">
    <property type="entry name" value="Glycoside hydrolase, family 7, domain"/>
    <property type="match status" value="1"/>
</dbReference>
<comment type="caution">
    <text evidence="11">The sequence shown here is derived from an EMBL/GenBank/DDBJ whole genome shotgun (WGS) entry which is preliminary data.</text>
</comment>
<keyword evidence="4 9" id="KW-0136">Cellulose degradation</keyword>
<gene>
    <name evidence="11" type="ORF">FBEOM_1844</name>
</gene>
<keyword evidence="12" id="KW-1185">Reference proteome</keyword>